<sequence>MSAQTTHPAGTVAERRPVVAATPAVSNATSRPSRREAKQAYERGAISNADRKNPAVRFWLGLAQALILLGLLIVAVGPLLWLFKASVSSTQQILTDPFGILFNGEFELGNFARAWTDVRIADYLLNTAWVVLGSWAATLITCVTGGYVLSVLKPRWGGALSAAVLATLFIPNIISLVPLYMTIVDMPGTGWRLLDTYWAVWLPHAANAFLVLIVKRFFDQIPHELYEAARIDGAGPVLILLRIVLPMSRPILGVVSLLTIVASWKDYLWPLLALPDANKQPISVALPKVADGIPLNIQMAALFLAVIIPVGLFLLFQKQFLNSAGSAGALKG</sequence>
<keyword evidence="5 7" id="KW-1133">Transmembrane helix</keyword>
<dbReference type="Proteomes" id="UP001589867">
    <property type="component" value="Unassembled WGS sequence"/>
</dbReference>
<evidence type="ECO:0000256" key="3">
    <source>
        <dbReference type="ARBA" id="ARBA00022475"/>
    </source>
</evidence>
<evidence type="ECO:0000256" key="1">
    <source>
        <dbReference type="ARBA" id="ARBA00004651"/>
    </source>
</evidence>
<feature type="transmembrane region" description="Helical" evidence="7">
    <location>
        <begin position="297"/>
        <end position="316"/>
    </location>
</feature>
<evidence type="ECO:0000256" key="2">
    <source>
        <dbReference type="ARBA" id="ARBA00022448"/>
    </source>
</evidence>
<dbReference type="Gene3D" id="1.10.3720.10">
    <property type="entry name" value="MetI-like"/>
    <property type="match status" value="1"/>
</dbReference>
<feature type="region of interest" description="Disordered" evidence="8">
    <location>
        <begin position="1"/>
        <end position="39"/>
    </location>
</feature>
<feature type="domain" description="ABC transmembrane type-1" evidence="9">
    <location>
        <begin position="124"/>
        <end position="316"/>
    </location>
</feature>
<keyword evidence="11" id="KW-1185">Reference proteome</keyword>
<protein>
    <submittedName>
        <fullName evidence="10">Carbohydrate ABC transporter permease</fullName>
    </submittedName>
</protein>
<feature type="transmembrane region" description="Helical" evidence="7">
    <location>
        <begin position="128"/>
        <end position="149"/>
    </location>
</feature>
<keyword evidence="2 7" id="KW-0813">Transport</keyword>
<dbReference type="InterPro" id="IPR035906">
    <property type="entry name" value="MetI-like_sf"/>
</dbReference>
<evidence type="ECO:0000313" key="11">
    <source>
        <dbReference type="Proteomes" id="UP001589867"/>
    </source>
</evidence>
<comment type="subcellular location">
    <subcellularLocation>
        <location evidence="1 7">Cell membrane</location>
        <topology evidence="1 7">Multi-pass membrane protein</topology>
    </subcellularLocation>
</comment>
<accession>A0ABV6MA81</accession>
<name>A0ABV6MA81_9ACTN</name>
<dbReference type="EMBL" id="JBHLUH010000060">
    <property type="protein sequence ID" value="MFC0531621.1"/>
    <property type="molecule type" value="Genomic_DNA"/>
</dbReference>
<dbReference type="RefSeq" id="WP_377256346.1">
    <property type="nucleotide sequence ID" value="NZ_JBHLUH010000060.1"/>
</dbReference>
<feature type="transmembrane region" description="Helical" evidence="7">
    <location>
        <begin position="197"/>
        <end position="218"/>
    </location>
</feature>
<comment type="similarity">
    <text evidence="7">Belongs to the binding-protein-dependent transport system permease family.</text>
</comment>
<keyword evidence="4 7" id="KW-0812">Transmembrane</keyword>
<dbReference type="PANTHER" id="PTHR43744">
    <property type="entry name" value="ABC TRANSPORTER PERMEASE PROTEIN MG189-RELATED-RELATED"/>
    <property type="match status" value="1"/>
</dbReference>
<dbReference type="PANTHER" id="PTHR43744:SF12">
    <property type="entry name" value="ABC TRANSPORTER PERMEASE PROTEIN MG189-RELATED"/>
    <property type="match status" value="1"/>
</dbReference>
<keyword evidence="3" id="KW-1003">Cell membrane</keyword>
<evidence type="ECO:0000256" key="5">
    <source>
        <dbReference type="ARBA" id="ARBA00022989"/>
    </source>
</evidence>
<comment type="caution">
    <text evidence="10">The sequence shown here is derived from an EMBL/GenBank/DDBJ whole genome shotgun (WGS) entry which is preliminary data.</text>
</comment>
<evidence type="ECO:0000256" key="6">
    <source>
        <dbReference type="ARBA" id="ARBA00023136"/>
    </source>
</evidence>
<feature type="transmembrane region" description="Helical" evidence="7">
    <location>
        <begin position="58"/>
        <end position="83"/>
    </location>
</feature>
<dbReference type="CDD" id="cd06261">
    <property type="entry name" value="TM_PBP2"/>
    <property type="match status" value="1"/>
</dbReference>
<gene>
    <name evidence="10" type="ORF">ACFFIA_28640</name>
</gene>
<dbReference type="Pfam" id="PF00528">
    <property type="entry name" value="BPD_transp_1"/>
    <property type="match status" value="1"/>
</dbReference>
<reference evidence="10 11" key="1">
    <citation type="submission" date="2024-09" db="EMBL/GenBank/DDBJ databases">
        <authorList>
            <person name="Sun Q."/>
            <person name="Mori K."/>
        </authorList>
    </citation>
    <scope>NUCLEOTIDE SEQUENCE [LARGE SCALE GENOMIC DNA]</scope>
    <source>
        <strain evidence="10 11">TBRC 3947</strain>
    </source>
</reference>
<organism evidence="10 11">
    <name type="scientific">Phytohabitans kaempferiae</name>
    <dbReference type="NCBI Taxonomy" id="1620943"/>
    <lineage>
        <taxon>Bacteria</taxon>
        <taxon>Bacillati</taxon>
        <taxon>Actinomycetota</taxon>
        <taxon>Actinomycetes</taxon>
        <taxon>Micromonosporales</taxon>
        <taxon>Micromonosporaceae</taxon>
    </lineage>
</organism>
<proteinExistence type="inferred from homology"/>
<dbReference type="SUPFAM" id="SSF161098">
    <property type="entry name" value="MetI-like"/>
    <property type="match status" value="1"/>
</dbReference>
<dbReference type="PROSITE" id="PS50928">
    <property type="entry name" value="ABC_TM1"/>
    <property type="match status" value="1"/>
</dbReference>
<keyword evidence="6 7" id="KW-0472">Membrane</keyword>
<evidence type="ECO:0000259" key="9">
    <source>
        <dbReference type="PROSITE" id="PS50928"/>
    </source>
</evidence>
<evidence type="ECO:0000313" key="10">
    <source>
        <dbReference type="EMBL" id="MFC0531621.1"/>
    </source>
</evidence>
<evidence type="ECO:0000256" key="7">
    <source>
        <dbReference type="RuleBase" id="RU363032"/>
    </source>
</evidence>
<evidence type="ECO:0000256" key="4">
    <source>
        <dbReference type="ARBA" id="ARBA00022692"/>
    </source>
</evidence>
<feature type="transmembrane region" description="Helical" evidence="7">
    <location>
        <begin position="239"/>
        <end position="264"/>
    </location>
</feature>
<evidence type="ECO:0000256" key="8">
    <source>
        <dbReference type="SAM" id="MobiDB-lite"/>
    </source>
</evidence>
<dbReference type="InterPro" id="IPR000515">
    <property type="entry name" value="MetI-like"/>
</dbReference>
<feature type="transmembrane region" description="Helical" evidence="7">
    <location>
        <begin position="156"/>
        <end position="177"/>
    </location>
</feature>